<feature type="domain" description="AB hydrolase-1" evidence="1">
    <location>
        <begin position="60"/>
        <end position="299"/>
    </location>
</feature>
<dbReference type="GO" id="GO:0016787">
    <property type="term" value="F:hydrolase activity"/>
    <property type="evidence" value="ECO:0007669"/>
    <property type="project" value="UniProtKB-KW"/>
</dbReference>
<dbReference type="PANTHER" id="PTHR46438:SF11">
    <property type="entry name" value="LIPASE-RELATED"/>
    <property type="match status" value="1"/>
</dbReference>
<dbReference type="InterPro" id="IPR017497">
    <property type="entry name" value="BchO"/>
</dbReference>
<dbReference type="NCBIfam" id="TIGR03056">
    <property type="entry name" value="bchO_mg_che_rel"/>
    <property type="match status" value="1"/>
</dbReference>
<name>A0A947GB44_9HYPH</name>
<gene>
    <name evidence="2" type="ORF">KL771_10295</name>
</gene>
<sequence length="316" mass="33083">MTPSGSVAAASPSARRSLATLARLRFDRDGQDWPNRAASRFVRADILWHVQVMGTGPAALLIHGTGASTHSYAALAPLLARHFTVVLCDLPGHGFSEPLPPGRTNLPGMAATLAALLRALEVDPVLAVGHSAGAAIALRLCLDGAIHPGLVVSLNGALAGFGGPLARAVSPVARFLALNPLLPRFFARRARDPAVVDRLLERTGSRLDPAAASFYRRLAADPDQVAAAFGMMAGWDLEPLLRDLPRLKVPVLLIAGACDGMVPARQAGETARRLARPEIVELAGLGHLAHEEAPGRIAALIEAAATRHGLMPEVSP</sequence>
<dbReference type="Pfam" id="PF12697">
    <property type="entry name" value="Abhydrolase_6"/>
    <property type="match status" value="1"/>
</dbReference>
<dbReference type="PANTHER" id="PTHR46438">
    <property type="entry name" value="ALPHA/BETA-HYDROLASES SUPERFAMILY PROTEIN"/>
    <property type="match status" value="1"/>
</dbReference>
<evidence type="ECO:0000313" key="3">
    <source>
        <dbReference type="Proteomes" id="UP000766595"/>
    </source>
</evidence>
<evidence type="ECO:0000313" key="2">
    <source>
        <dbReference type="EMBL" id="MBT9289848.1"/>
    </source>
</evidence>
<dbReference type="SUPFAM" id="SSF53474">
    <property type="entry name" value="alpha/beta-Hydrolases"/>
    <property type="match status" value="1"/>
</dbReference>
<evidence type="ECO:0000259" key="1">
    <source>
        <dbReference type="Pfam" id="PF12697"/>
    </source>
</evidence>
<proteinExistence type="predicted"/>
<dbReference type="InterPro" id="IPR029058">
    <property type="entry name" value="AB_hydrolase_fold"/>
</dbReference>
<dbReference type="Proteomes" id="UP000766595">
    <property type="component" value="Unassembled WGS sequence"/>
</dbReference>
<dbReference type="InterPro" id="IPR000073">
    <property type="entry name" value="AB_hydrolase_1"/>
</dbReference>
<dbReference type="Gene3D" id="3.40.50.1820">
    <property type="entry name" value="alpha/beta hydrolase"/>
    <property type="match status" value="1"/>
</dbReference>
<protein>
    <submittedName>
        <fullName evidence="2">Alpha/beta fold hydrolase</fullName>
    </submittedName>
</protein>
<dbReference type="AlphaFoldDB" id="A0A947GB44"/>
<keyword evidence="3" id="KW-1185">Reference proteome</keyword>
<dbReference type="RefSeq" id="WP_261968448.1">
    <property type="nucleotide sequence ID" value="NZ_JAHHZF010000004.1"/>
</dbReference>
<accession>A0A947GB44</accession>
<reference evidence="2 3" key="1">
    <citation type="submission" date="2021-06" db="EMBL/GenBank/DDBJ databases">
        <authorList>
            <person name="Grouzdev D.S."/>
            <person name="Koziaeva V."/>
        </authorList>
    </citation>
    <scope>NUCLEOTIDE SEQUENCE [LARGE SCALE GENOMIC DNA]</scope>
    <source>
        <strain evidence="2 3">22</strain>
    </source>
</reference>
<dbReference type="PRINTS" id="PR00111">
    <property type="entry name" value="ABHYDROLASE"/>
</dbReference>
<keyword evidence="2" id="KW-0378">Hydrolase</keyword>
<comment type="caution">
    <text evidence="2">The sequence shown here is derived from an EMBL/GenBank/DDBJ whole genome shotgun (WGS) entry which is preliminary data.</text>
</comment>
<organism evidence="2 3">
    <name type="scientific">Prosthecodimorpha staleyi</name>
    <dbReference type="NCBI Taxonomy" id="2840188"/>
    <lineage>
        <taxon>Bacteria</taxon>
        <taxon>Pseudomonadati</taxon>
        <taxon>Pseudomonadota</taxon>
        <taxon>Alphaproteobacteria</taxon>
        <taxon>Hyphomicrobiales</taxon>
        <taxon>Ancalomicrobiaceae</taxon>
        <taxon>Prosthecodimorpha</taxon>
    </lineage>
</organism>
<dbReference type="EMBL" id="JAHHZF010000004">
    <property type="protein sequence ID" value="MBT9289848.1"/>
    <property type="molecule type" value="Genomic_DNA"/>
</dbReference>